<name>A0A7W9FD85_9CAUL</name>
<sequence>MPNGIGSIGNVTIRELTDTVLASTQIDDLTALQGRLGFQLTDRFSVFGTAGIAATTARLDISQTTVIDGTATIRLGAPIRPILPFPVNLTETTTNGSGNRVLLGARYGASLEFRLNDRWTVRGDAGFTEFETLSLSLVPAQADATRVDYRPEVVEASLSFVRQF</sequence>
<keyword evidence="2" id="KW-1185">Reference proteome</keyword>
<evidence type="ECO:0000313" key="1">
    <source>
        <dbReference type="EMBL" id="MBB5745166.1"/>
    </source>
</evidence>
<dbReference type="Proteomes" id="UP000545037">
    <property type="component" value="Unassembled WGS sequence"/>
</dbReference>
<organism evidence="1 2">
    <name type="scientific">Brevundimonas variabilis</name>
    <dbReference type="NCBI Taxonomy" id="74312"/>
    <lineage>
        <taxon>Bacteria</taxon>
        <taxon>Pseudomonadati</taxon>
        <taxon>Pseudomonadota</taxon>
        <taxon>Alphaproteobacteria</taxon>
        <taxon>Caulobacterales</taxon>
        <taxon>Caulobacteraceae</taxon>
        <taxon>Brevundimonas</taxon>
    </lineage>
</organism>
<proteinExistence type="predicted"/>
<dbReference type="RefSeq" id="WP_221230382.1">
    <property type="nucleotide sequence ID" value="NZ_JACHOR010000001.1"/>
</dbReference>
<protein>
    <submittedName>
        <fullName evidence="1">Opacity protein-like surface antigen</fullName>
    </submittedName>
</protein>
<accession>A0A7W9FD85</accession>
<dbReference type="Gene3D" id="2.40.160.20">
    <property type="match status" value="1"/>
</dbReference>
<dbReference type="SUPFAM" id="SSF56925">
    <property type="entry name" value="OMPA-like"/>
    <property type="match status" value="1"/>
</dbReference>
<dbReference type="AlphaFoldDB" id="A0A7W9FD85"/>
<comment type="caution">
    <text evidence="1">The sequence shown here is derived from an EMBL/GenBank/DDBJ whole genome shotgun (WGS) entry which is preliminary data.</text>
</comment>
<dbReference type="InterPro" id="IPR011250">
    <property type="entry name" value="OMP/PagP_B-barrel"/>
</dbReference>
<evidence type="ECO:0000313" key="2">
    <source>
        <dbReference type="Proteomes" id="UP000545037"/>
    </source>
</evidence>
<gene>
    <name evidence="1" type="ORF">GGR13_000738</name>
</gene>
<dbReference type="EMBL" id="JACHOR010000001">
    <property type="protein sequence ID" value="MBB5745166.1"/>
    <property type="molecule type" value="Genomic_DNA"/>
</dbReference>
<reference evidence="1 2" key="1">
    <citation type="submission" date="2020-08" db="EMBL/GenBank/DDBJ databases">
        <title>Genomic Encyclopedia of Type Strains, Phase IV (KMG-IV): sequencing the most valuable type-strain genomes for metagenomic binning, comparative biology and taxonomic classification.</title>
        <authorList>
            <person name="Goeker M."/>
        </authorList>
    </citation>
    <scope>NUCLEOTIDE SEQUENCE [LARGE SCALE GENOMIC DNA]</scope>
    <source>
        <strain evidence="1 2">DSM 4737</strain>
    </source>
</reference>